<dbReference type="InterPro" id="IPR003439">
    <property type="entry name" value="ABC_transporter-like_ATP-bd"/>
</dbReference>
<proteinExistence type="inferred from homology"/>
<keyword evidence="4 6" id="KW-0067">ATP-binding</keyword>
<evidence type="ECO:0000256" key="4">
    <source>
        <dbReference type="ARBA" id="ARBA00022840"/>
    </source>
</evidence>
<dbReference type="EMBL" id="BAABLK010000006">
    <property type="protein sequence ID" value="GAA5225779.1"/>
    <property type="molecule type" value="Genomic_DNA"/>
</dbReference>
<dbReference type="InterPro" id="IPR050319">
    <property type="entry name" value="ABC_transp_ATP-bind"/>
</dbReference>
<feature type="domain" description="ABC transporter" evidence="5">
    <location>
        <begin position="13"/>
        <end position="264"/>
    </location>
</feature>
<comment type="similarity">
    <text evidence="1">Belongs to the ABC transporter superfamily.</text>
</comment>
<evidence type="ECO:0000256" key="1">
    <source>
        <dbReference type="ARBA" id="ARBA00005417"/>
    </source>
</evidence>
<dbReference type="NCBIfam" id="NF008453">
    <property type="entry name" value="PRK11308.1"/>
    <property type="match status" value="2"/>
</dbReference>
<accession>A0ABP9TFM1</accession>
<dbReference type="PROSITE" id="PS00211">
    <property type="entry name" value="ABC_TRANSPORTER_1"/>
    <property type="match status" value="1"/>
</dbReference>
<dbReference type="InterPro" id="IPR017871">
    <property type="entry name" value="ABC_transporter-like_CS"/>
</dbReference>
<comment type="caution">
    <text evidence="6">The sequence shown here is derived from an EMBL/GenBank/DDBJ whole genome shotgun (WGS) entry which is preliminary data.</text>
</comment>
<gene>
    <name evidence="6" type="ORF">GCM10025778_03090</name>
</gene>
<dbReference type="InterPro" id="IPR013563">
    <property type="entry name" value="Oligopep_ABC_C"/>
</dbReference>
<name>A0ABP9TFM1_9MICC</name>
<dbReference type="RefSeq" id="WP_210102125.1">
    <property type="nucleotide sequence ID" value="NZ_BAABLK010000006.1"/>
</dbReference>
<dbReference type="SMART" id="SM00382">
    <property type="entry name" value="AAA"/>
    <property type="match status" value="2"/>
</dbReference>
<evidence type="ECO:0000313" key="6">
    <source>
        <dbReference type="EMBL" id="GAA5225779.1"/>
    </source>
</evidence>
<evidence type="ECO:0000256" key="2">
    <source>
        <dbReference type="ARBA" id="ARBA00022448"/>
    </source>
</evidence>
<evidence type="ECO:0000259" key="5">
    <source>
        <dbReference type="PROSITE" id="PS50893"/>
    </source>
</evidence>
<protein>
    <submittedName>
        <fullName evidence="6">ABC transporter ATP-binding protein</fullName>
    </submittedName>
</protein>
<dbReference type="PANTHER" id="PTHR43776">
    <property type="entry name" value="TRANSPORT ATP-BINDING PROTEIN"/>
    <property type="match status" value="1"/>
</dbReference>
<evidence type="ECO:0000313" key="7">
    <source>
        <dbReference type="Proteomes" id="UP001501257"/>
    </source>
</evidence>
<dbReference type="InterPro" id="IPR003593">
    <property type="entry name" value="AAA+_ATPase"/>
</dbReference>
<dbReference type="Proteomes" id="UP001501257">
    <property type="component" value="Unassembled WGS sequence"/>
</dbReference>
<dbReference type="GO" id="GO:0005524">
    <property type="term" value="F:ATP binding"/>
    <property type="evidence" value="ECO:0007669"/>
    <property type="project" value="UniProtKB-KW"/>
</dbReference>
<dbReference type="Pfam" id="PF08352">
    <property type="entry name" value="oligo_HPY"/>
    <property type="match status" value="1"/>
</dbReference>
<keyword evidence="2" id="KW-0813">Transport</keyword>
<dbReference type="Pfam" id="PF00005">
    <property type="entry name" value="ABC_tran"/>
    <property type="match status" value="2"/>
</dbReference>
<keyword evidence="3" id="KW-0547">Nucleotide-binding</keyword>
<dbReference type="InterPro" id="IPR027417">
    <property type="entry name" value="P-loop_NTPase"/>
</dbReference>
<dbReference type="PANTHER" id="PTHR43776:SF7">
    <property type="entry name" value="D,D-DIPEPTIDE TRANSPORT ATP-BINDING PROTEIN DDPF-RELATED"/>
    <property type="match status" value="1"/>
</dbReference>
<dbReference type="PROSITE" id="PS50893">
    <property type="entry name" value="ABC_TRANSPORTER_2"/>
    <property type="match status" value="2"/>
</dbReference>
<evidence type="ECO:0000256" key="3">
    <source>
        <dbReference type="ARBA" id="ARBA00022741"/>
    </source>
</evidence>
<dbReference type="SUPFAM" id="SSF52540">
    <property type="entry name" value="P-loop containing nucleoside triphosphate hydrolases"/>
    <property type="match status" value="2"/>
</dbReference>
<dbReference type="Gene3D" id="3.40.50.300">
    <property type="entry name" value="P-loop containing nucleotide triphosphate hydrolases"/>
    <property type="match status" value="2"/>
</dbReference>
<dbReference type="NCBIfam" id="NF007739">
    <property type="entry name" value="PRK10419.1"/>
    <property type="match status" value="2"/>
</dbReference>
<keyword evidence="7" id="KW-1185">Reference proteome</keyword>
<reference evidence="7" key="1">
    <citation type="journal article" date="2019" name="Int. J. Syst. Evol. Microbiol.">
        <title>The Global Catalogue of Microorganisms (GCM) 10K type strain sequencing project: providing services to taxonomists for standard genome sequencing and annotation.</title>
        <authorList>
            <consortium name="The Broad Institute Genomics Platform"/>
            <consortium name="The Broad Institute Genome Sequencing Center for Infectious Disease"/>
            <person name="Wu L."/>
            <person name="Ma J."/>
        </authorList>
    </citation>
    <scope>NUCLEOTIDE SEQUENCE [LARGE SCALE GENOMIC DNA]</scope>
    <source>
        <strain evidence="7">JCM 18952</strain>
    </source>
</reference>
<sequence length="545" mass="58861">MSTKAQAPALLDIHGLSVQYGSGAESVTAAENIDLTLKAGEIVALVGESGSGKSTLSKAIIGLLPASAKILDGTITLWGEDLLTRSTKEFEQIRGRRIGMIPQDPGASLDPVKTIGSQVGEVFRLHRRGRKHSKAELRSEVLRLLELVGIDRPAQRIVQYPHELSGGLKQRVLIAIAFALKPELLIADEPTSALDVTVQQTVLEVFTRLARDMGTAVIFVTHDLAVATDIADRIVVMKHGRIREDRPVREILSKPEDPYTRLLLAEAAPSDPAVRTTGREGNIEVPAIEVLGLKKVYGNGKDAHAAVEAVSFAVRPGTTFSLVGESGSGKSTTARMVMRLLEPSAGTVRIHGQDVTKLRGAGKRDLWRSLQLVYQNPDSALDPRHTVSRIISEPLKNYKVGSKAEREIRVAELLDAVNLPARMATLGAKELSGGQRQRVAIARALALGAKTLVLDEALSALDVLTQAQVLSLLEDLQVTQGLSYLFISHDLHVVERISHDVGVMRRGRLVEVGPAAQVFGSPVSEYTKLLLDSNPGQLLRELANN</sequence>
<feature type="domain" description="ABC transporter" evidence="5">
    <location>
        <begin position="288"/>
        <end position="531"/>
    </location>
</feature>
<dbReference type="CDD" id="cd03257">
    <property type="entry name" value="ABC_NikE_OppD_transporters"/>
    <property type="match status" value="2"/>
</dbReference>
<organism evidence="6 7">
    <name type="scientific">Paeniglutamicibacter antarcticus</name>
    <dbReference type="NCBI Taxonomy" id="494023"/>
    <lineage>
        <taxon>Bacteria</taxon>
        <taxon>Bacillati</taxon>
        <taxon>Actinomycetota</taxon>
        <taxon>Actinomycetes</taxon>
        <taxon>Micrococcales</taxon>
        <taxon>Micrococcaceae</taxon>
        <taxon>Paeniglutamicibacter</taxon>
    </lineage>
</organism>